<dbReference type="InterPro" id="IPR029257">
    <property type="entry name" value="RAB3GAP2_C"/>
</dbReference>
<comment type="subcellular location">
    <subcellularLocation>
        <location evidence="1">Cytoplasm</location>
    </subcellularLocation>
</comment>
<dbReference type="GO" id="GO:0005737">
    <property type="term" value="C:cytoplasm"/>
    <property type="evidence" value="ECO:0007669"/>
    <property type="project" value="UniProtKB-SubCell"/>
</dbReference>
<dbReference type="InterPro" id="IPR026059">
    <property type="entry name" value="Rab3GAP2"/>
</dbReference>
<dbReference type="GO" id="GO:0005096">
    <property type="term" value="F:GTPase activator activity"/>
    <property type="evidence" value="ECO:0007669"/>
    <property type="project" value="UniProtKB-KW"/>
</dbReference>
<evidence type="ECO:0000256" key="4">
    <source>
        <dbReference type="ARBA" id="ARBA00022490"/>
    </source>
</evidence>
<evidence type="ECO:0000313" key="7">
    <source>
        <dbReference type="Proteomes" id="UP000887575"/>
    </source>
</evidence>
<evidence type="ECO:0000259" key="5">
    <source>
        <dbReference type="Pfam" id="PF14655"/>
    </source>
</evidence>
<feature type="domain" description="Rab3-GAP regulatory subunit N-terminal" evidence="5">
    <location>
        <begin position="90"/>
        <end position="470"/>
    </location>
</feature>
<evidence type="ECO:0000256" key="3">
    <source>
        <dbReference type="ARBA" id="ARBA00022468"/>
    </source>
</evidence>
<dbReference type="PANTHER" id="PTHR12472:SF0">
    <property type="entry name" value="RAB3 GTPASE-ACTIVATING PROTEIN NON-CATALYTIC SUBUNIT"/>
    <property type="match status" value="1"/>
</dbReference>
<name>A0AAF3FBF1_9BILA</name>
<dbReference type="PANTHER" id="PTHR12472">
    <property type="entry name" value="RAB3-GAP REGULATORY DOMAIN"/>
    <property type="match status" value="1"/>
</dbReference>
<keyword evidence="3" id="KW-0343">GTPase activation</keyword>
<feature type="domain" description="Rab3GAP regulatory subunit C-terminal" evidence="6">
    <location>
        <begin position="928"/>
        <end position="1230"/>
    </location>
</feature>
<sequence length="1310" mass="148954">MITPGCRLIESGFLCREEIQRLNNFFADDLVLGHAAKWEARLARSESGSLSENGEEIVRGCDAEQPVGADEWDPFEKEDTAPKAMRSNDWLRKVDLQAYSNLDFIMAVHRHRFALLTKSATTSLYEIALLCAPSFLKDDSEITCATAFGLGSTRKSERLDCVCIAVGTTEGQVAFYTEKGTLLFIERFANSPILDVSFEQFNDEQQICVSTENEVFLIQPFSMVSVLTQAKTAIAMGQQNYQELSDTLEIELERIEPENGGNFGSIVITGTQKPPSFDQYVTASTQDFTRRVDRPGLPNYSTLFITRPDKYLGDFVWHETGQKSGAWGTAVNQVANKVIPHFGLRKFLGWTKDDTRKTWAIGRSKMTAYTRGILGESRVAEWLVRAPDRPLIAVVDNHARVLLIDYNSRQIVRIWKGYRDARCLFITSKQDDKTALFLVIHAPRRDLIEIWSLQNGFRVSARHVPSNSLLLDGGGEMVLGSGSAELSSTAFLFLLDGRFLSIEVPYICALVRTSHEDHDKLYLAKLSSEIFTDLPKFTSAFVELKTIRGRRELVTNLMNSMNSSTQLLQFIDALEKIDSSISINDLLIFIRRLCTDYEKLSRWTNAGRLAKRKTFLKLCPTMEFSKLLSLHIDFESAPVSSTRSSFADFLAIINAQTGSTTSQLRKLSDKELHAFAHLIFDGFMLGKQPFDELFGVLNELPFDTENLAWLLSQWWVHSSGLPTLRVIVSLILLITKFINLSPNCLETFEKALLECEKIDQSIALYAVLIMIRCNQRKEIIEELSEARIHNEVVKEAQPQDVNLFYHDAQSTIYEETDDLPPVDLEGSIEERLLKKGVADEEIEETNEWEIDMVENETVFCWLRAGHVLSLLEKLGDPIEKQSFSRLFASGMGYFTEQLAKYVLIRGENAAELVNLLEALLVNPSNAPILCELLKTLPISLEIDRIRSESTWEAMSLWIKNKQDFEYLEQFCDFLPTIECDRLRHGICRLAWDTHLGELFKETAQIFDKTGRSLKDREARKHIGITDMQLPKFLSASLLCLRELLSSVKDSPPPLQIEHEEWLKTSFTKPAINFHQITSRASLCETISRQGLVNYHLVLHHLHLAMVLRLQHEALDRCHVIRNLFCDKGQRAFFLPFTSHPLLPLAKVDETIIERRRLWIEKVSETVDEETIELARELCQEWNLGVNDVIVGVATRLLREGKDTDASREIASLTHTERMARKMCSILAARVLRLSAEKGATVQQTTERQLRSLAGDEMTRVSLEEMNVNGWEISINSLGRVAASIHLPDLIARDFKEINSICQQNFSIRFW</sequence>
<organism evidence="7 8">
    <name type="scientific">Mesorhabditis belari</name>
    <dbReference type="NCBI Taxonomy" id="2138241"/>
    <lineage>
        <taxon>Eukaryota</taxon>
        <taxon>Metazoa</taxon>
        <taxon>Ecdysozoa</taxon>
        <taxon>Nematoda</taxon>
        <taxon>Chromadorea</taxon>
        <taxon>Rhabditida</taxon>
        <taxon>Rhabditina</taxon>
        <taxon>Rhabditomorpha</taxon>
        <taxon>Rhabditoidea</taxon>
        <taxon>Rhabditidae</taxon>
        <taxon>Mesorhabditinae</taxon>
        <taxon>Mesorhabditis</taxon>
    </lineage>
</organism>
<keyword evidence="7" id="KW-1185">Reference proteome</keyword>
<reference evidence="8" key="1">
    <citation type="submission" date="2024-02" db="UniProtKB">
        <authorList>
            <consortium name="WormBaseParasite"/>
        </authorList>
    </citation>
    <scope>IDENTIFICATION</scope>
</reference>
<dbReference type="Pfam" id="PF14656">
    <property type="entry name" value="RAB3GAP2_C"/>
    <property type="match status" value="1"/>
</dbReference>
<dbReference type="Proteomes" id="UP000887575">
    <property type="component" value="Unassembled WGS sequence"/>
</dbReference>
<comment type="similarity">
    <text evidence="2">Belongs to the Rab3-GAP regulatory subunit family.</text>
</comment>
<protein>
    <submittedName>
        <fullName evidence="8">Rab3 GTPase-activating protein non-catalytic subunit</fullName>
    </submittedName>
</protein>
<evidence type="ECO:0000256" key="1">
    <source>
        <dbReference type="ARBA" id="ARBA00004496"/>
    </source>
</evidence>
<keyword evidence="4" id="KW-0963">Cytoplasm</keyword>
<dbReference type="WBParaSite" id="MBELARI_LOCUS3936">
    <property type="protein sequence ID" value="MBELARI_LOCUS3936"/>
    <property type="gene ID" value="MBELARI_LOCUS3936"/>
</dbReference>
<dbReference type="InterPro" id="IPR032839">
    <property type="entry name" value="RAB3GAP_N"/>
</dbReference>
<evidence type="ECO:0000313" key="8">
    <source>
        <dbReference type="WBParaSite" id="MBELARI_LOCUS3936"/>
    </source>
</evidence>
<evidence type="ECO:0000256" key="2">
    <source>
        <dbReference type="ARBA" id="ARBA00008153"/>
    </source>
</evidence>
<evidence type="ECO:0000259" key="6">
    <source>
        <dbReference type="Pfam" id="PF14656"/>
    </source>
</evidence>
<accession>A0AAF3FBF1</accession>
<dbReference type="Pfam" id="PF14655">
    <property type="entry name" value="RAB3GAP2_N"/>
    <property type="match status" value="1"/>
</dbReference>
<proteinExistence type="inferred from homology"/>